<sequence length="117" mass="13741">MNAKIDFIEDIHMRYSSLEIDLDKKLKSIEEAETNLDEQFDTSDANTETNELDSYPQTLNEARKRNKKIIEDLEKAKARLRMRVMFSPLDEIHEKAENNYFAAIQTPLKKKYGPIFV</sequence>
<protein>
    <submittedName>
        <fullName evidence="1">Uncharacterized protein</fullName>
    </submittedName>
</protein>
<evidence type="ECO:0000313" key="2">
    <source>
        <dbReference type="Proteomes" id="UP001153620"/>
    </source>
</evidence>
<dbReference type="Pfam" id="PF15134">
    <property type="entry name" value="CEP15-like"/>
    <property type="match status" value="1"/>
</dbReference>
<dbReference type="EMBL" id="OU895877">
    <property type="protein sequence ID" value="CAG9798462.1"/>
    <property type="molecule type" value="Genomic_DNA"/>
</dbReference>
<gene>
    <name evidence="1" type="ORF">CHIRRI_LOCUS1444</name>
</gene>
<accession>A0A9N9RI67</accession>
<keyword evidence="2" id="KW-1185">Reference proteome</keyword>
<proteinExistence type="predicted"/>
<dbReference type="InterPro" id="IPR028006">
    <property type="entry name" value="CEP15-like"/>
</dbReference>
<organism evidence="1 2">
    <name type="scientific">Chironomus riparius</name>
    <dbReference type="NCBI Taxonomy" id="315576"/>
    <lineage>
        <taxon>Eukaryota</taxon>
        <taxon>Metazoa</taxon>
        <taxon>Ecdysozoa</taxon>
        <taxon>Arthropoda</taxon>
        <taxon>Hexapoda</taxon>
        <taxon>Insecta</taxon>
        <taxon>Pterygota</taxon>
        <taxon>Neoptera</taxon>
        <taxon>Endopterygota</taxon>
        <taxon>Diptera</taxon>
        <taxon>Nematocera</taxon>
        <taxon>Chironomoidea</taxon>
        <taxon>Chironomidae</taxon>
        <taxon>Chironominae</taxon>
        <taxon>Chironomus</taxon>
    </lineage>
</organism>
<dbReference type="OrthoDB" id="7731029at2759"/>
<evidence type="ECO:0000313" key="1">
    <source>
        <dbReference type="EMBL" id="CAG9798462.1"/>
    </source>
</evidence>
<reference evidence="1" key="1">
    <citation type="submission" date="2022-01" db="EMBL/GenBank/DDBJ databases">
        <authorList>
            <person name="King R."/>
        </authorList>
    </citation>
    <scope>NUCLEOTIDE SEQUENCE</scope>
</reference>
<dbReference type="AlphaFoldDB" id="A0A9N9RI67"/>
<name>A0A9N9RI67_9DIPT</name>
<dbReference type="Proteomes" id="UP001153620">
    <property type="component" value="Chromosome 1"/>
</dbReference>
<reference evidence="1" key="2">
    <citation type="submission" date="2022-10" db="EMBL/GenBank/DDBJ databases">
        <authorList>
            <consortium name="ENA_rothamsted_submissions"/>
            <consortium name="culmorum"/>
            <person name="King R."/>
        </authorList>
    </citation>
    <scope>NUCLEOTIDE SEQUENCE</scope>
</reference>